<keyword evidence="2" id="KW-1133">Transmembrane helix</keyword>
<feature type="domain" description="DUF3533" evidence="3">
    <location>
        <begin position="89"/>
        <end position="460"/>
    </location>
</feature>
<organism evidence="4 5">
    <name type="scientific">Testicularia cyperi</name>
    <dbReference type="NCBI Taxonomy" id="1882483"/>
    <lineage>
        <taxon>Eukaryota</taxon>
        <taxon>Fungi</taxon>
        <taxon>Dikarya</taxon>
        <taxon>Basidiomycota</taxon>
        <taxon>Ustilaginomycotina</taxon>
        <taxon>Ustilaginomycetes</taxon>
        <taxon>Ustilaginales</taxon>
        <taxon>Anthracoideaceae</taxon>
        <taxon>Testicularia</taxon>
    </lineage>
</organism>
<feature type="compositionally biased region" description="Low complexity" evidence="1">
    <location>
        <begin position="481"/>
        <end position="500"/>
    </location>
</feature>
<evidence type="ECO:0000256" key="1">
    <source>
        <dbReference type="SAM" id="MobiDB-lite"/>
    </source>
</evidence>
<dbReference type="InParanoid" id="A0A317XR94"/>
<keyword evidence="2" id="KW-0472">Membrane</keyword>
<feature type="transmembrane region" description="Helical" evidence="2">
    <location>
        <begin position="391"/>
        <end position="411"/>
    </location>
</feature>
<sequence>MSAAASSAHNPTERPSMSSSSDRSHPGNQTTAVSTSPNKEHQDMESQPTEKGAVSPARQAPRLGQEGFWSPRLATQRREYLKVMVLFTVIICIFIWCAVSIYWGSVWKEIDLSPNLTGWIINRDSGEIGTAIERALLAANNGAKPHITWLSVDPNLYPTQDDLDLQVTNKLSTWVVVDVAEGATAALQSARANGDASWNPRSVVSMTYATARNFQVVPSVVTAPAMQILNTAIVQLGSSLAREYLSSISSNATAIINLSNAPQTIATPIAVLSRDLRPYDVSVAIAVLVVGLIYLCILAFNATMANFASRQPLQPFLRFRSLVAMRILVPICCYIFISLMISLLNVPFKLPFGRTFSYGAGFMIWWSVTFVGMCVLGLVTECFISLAGPKFIGFALLFFIVINVSVANLPIELSPSFYRYGYAMPFYNIRAIYNKVIFDVGERVEILKYMGILWAWLVTIFLTFPIWIWLERRSSQKQHLAQAKKQSPGAAPQQQQQQQQ</sequence>
<feature type="transmembrane region" description="Helical" evidence="2">
    <location>
        <begin position="281"/>
        <end position="302"/>
    </location>
</feature>
<feature type="compositionally biased region" description="Polar residues" evidence="1">
    <location>
        <begin position="1"/>
        <end position="15"/>
    </location>
</feature>
<dbReference type="AlphaFoldDB" id="A0A317XR94"/>
<keyword evidence="5" id="KW-1185">Reference proteome</keyword>
<gene>
    <name evidence="4" type="ORF">BCV70DRAFT_199690</name>
</gene>
<keyword evidence="2" id="KW-0812">Transmembrane</keyword>
<proteinExistence type="predicted"/>
<protein>
    <recommendedName>
        <fullName evidence="3">DUF3533 domain-containing protein</fullName>
    </recommendedName>
</protein>
<dbReference type="GO" id="GO:0016020">
    <property type="term" value="C:membrane"/>
    <property type="evidence" value="ECO:0007669"/>
    <property type="project" value="TreeGrafter"/>
</dbReference>
<dbReference type="InterPro" id="IPR022703">
    <property type="entry name" value="DUF3533"/>
</dbReference>
<dbReference type="InterPro" id="IPR053001">
    <property type="entry name" value="MNNG_permease-like"/>
</dbReference>
<feature type="region of interest" description="Disordered" evidence="1">
    <location>
        <begin position="1"/>
        <end position="61"/>
    </location>
</feature>
<accession>A0A317XR94</accession>
<dbReference type="PANTHER" id="PTHR34814">
    <property type="entry name" value="NITROSOGUANIDINE RESISTANCE PROTEIN SNG1"/>
    <property type="match status" value="1"/>
</dbReference>
<evidence type="ECO:0000259" key="3">
    <source>
        <dbReference type="Pfam" id="PF12051"/>
    </source>
</evidence>
<feature type="region of interest" description="Disordered" evidence="1">
    <location>
        <begin position="480"/>
        <end position="500"/>
    </location>
</feature>
<dbReference type="PANTHER" id="PTHR34814:SF1">
    <property type="entry name" value="NITROSOGUANIDINE RESISTANCE PROTEIN SNG1"/>
    <property type="match status" value="1"/>
</dbReference>
<name>A0A317XR94_9BASI</name>
<evidence type="ECO:0000313" key="5">
    <source>
        <dbReference type="Proteomes" id="UP000246740"/>
    </source>
</evidence>
<dbReference type="EMBL" id="KZ819192">
    <property type="protein sequence ID" value="PWZ00410.1"/>
    <property type="molecule type" value="Genomic_DNA"/>
</dbReference>
<feature type="transmembrane region" description="Helical" evidence="2">
    <location>
        <begin position="323"/>
        <end position="344"/>
    </location>
</feature>
<dbReference type="Pfam" id="PF12051">
    <property type="entry name" value="DUF3533"/>
    <property type="match status" value="1"/>
</dbReference>
<evidence type="ECO:0000256" key="2">
    <source>
        <dbReference type="SAM" id="Phobius"/>
    </source>
</evidence>
<feature type="transmembrane region" description="Helical" evidence="2">
    <location>
        <begin position="356"/>
        <end position="379"/>
    </location>
</feature>
<feature type="transmembrane region" description="Helical" evidence="2">
    <location>
        <begin position="449"/>
        <end position="470"/>
    </location>
</feature>
<dbReference type="Proteomes" id="UP000246740">
    <property type="component" value="Unassembled WGS sequence"/>
</dbReference>
<feature type="compositionally biased region" description="Polar residues" evidence="1">
    <location>
        <begin position="26"/>
        <end position="37"/>
    </location>
</feature>
<dbReference type="OrthoDB" id="2140105at2759"/>
<feature type="transmembrane region" description="Helical" evidence="2">
    <location>
        <begin position="80"/>
        <end position="103"/>
    </location>
</feature>
<reference evidence="4 5" key="1">
    <citation type="journal article" date="2018" name="Mol. Biol. Evol.">
        <title>Broad Genomic Sampling Reveals a Smut Pathogenic Ancestry of the Fungal Clade Ustilaginomycotina.</title>
        <authorList>
            <person name="Kijpornyongpan T."/>
            <person name="Mondo S.J."/>
            <person name="Barry K."/>
            <person name="Sandor L."/>
            <person name="Lee J."/>
            <person name="Lipzen A."/>
            <person name="Pangilinan J."/>
            <person name="LaButti K."/>
            <person name="Hainaut M."/>
            <person name="Henrissat B."/>
            <person name="Grigoriev I.V."/>
            <person name="Spatafora J.W."/>
            <person name="Aime M.C."/>
        </authorList>
    </citation>
    <scope>NUCLEOTIDE SEQUENCE [LARGE SCALE GENOMIC DNA]</scope>
    <source>
        <strain evidence="4 5">MCA 3645</strain>
    </source>
</reference>
<evidence type="ECO:0000313" key="4">
    <source>
        <dbReference type="EMBL" id="PWZ00410.1"/>
    </source>
</evidence>
<dbReference type="STRING" id="1882483.A0A317XR94"/>